<dbReference type="InterPro" id="IPR000504">
    <property type="entry name" value="RRM_dom"/>
</dbReference>
<dbReference type="KEGG" id="vg:5141879"/>
<evidence type="ECO:0000259" key="1">
    <source>
        <dbReference type="Pfam" id="PF00076"/>
    </source>
</evidence>
<feature type="domain" description="RRM" evidence="1">
    <location>
        <begin position="232"/>
        <end position="279"/>
    </location>
</feature>
<evidence type="ECO:0000313" key="3">
    <source>
        <dbReference type="Proteomes" id="UP000214353"/>
    </source>
</evidence>
<sequence length="340" mass="39312">MLRRSLRTMSKRKRDFNVSSDDMVVQVKKTKDYSHDIDVDSLKTKNLNEIDLYAIFNSTYSKFANKRSYDEFRRRLDVQLDIIRKTYTDNDGDNDKNDDAISTNGIADESVKNSTETILTAANFAHRVLTSSNLKNVYDDYLLKKLNYVDNVQDRGLDKDFAQYRDRLNVVREKAAKLATQLYSFNENETLNKMLKLDMNNNLNMAKNKQPANLAFNRILVTWDVHDKNSVNEGIDEQILETHFNQYGRVNAVVLCSLKPNCAIIEFVSQDSLLRAQNEEKMFIVKDYTETAILNVSINEIVSQVNIIEQKLQSLREINSSQIKLNQIESNQIKPTKPTL</sequence>
<evidence type="ECO:0000313" key="2">
    <source>
        <dbReference type="EMBL" id="ABF47375.1"/>
    </source>
</evidence>
<accession>Q0N468</accession>
<reference evidence="2 3" key="1">
    <citation type="journal article" date="2009" name="BMC Genomics">
        <title>Genomic sequence, organization and characteristics of a new nucleopolyhedrovirus isolated from Clanis bilineata larva.</title>
        <authorList>
            <person name="Zhu S.Y."/>
            <person name="Yi J.P."/>
            <person name="Shen W.D."/>
            <person name="Wang L.Q."/>
            <person name="He H.G."/>
            <person name="Wang Y."/>
            <person name="Li B."/>
            <person name="Wang W.B."/>
        </authorList>
    </citation>
    <scope>NUCLEOTIDE SEQUENCE [LARGE SCALE GENOMIC DNA]</scope>
    <source>
        <strain evidence="2">DZ1</strain>
    </source>
</reference>
<dbReference type="Gene3D" id="3.30.70.330">
    <property type="match status" value="1"/>
</dbReference>
<dbReference type="GO" id="GO:0003723">
    <property type="term" value="F:RNA binding"/>
    <property type="evidence" value="ECO:0007669"/>
    <property type="project" value="InterPro"/>
</dbReference>
<dbReference type="Proteomes" id="UP000214353">
    <property type="component" value="Segment"/>
</dbReference>
<dbReference type="RefSeq" id="YP_717569.1">
    <property type="nucleotide sequence ID" value="NC_008293.1"/>
</dbReference>
<dbReference type="Pfam" id="PF00076">
    <property type="entry name" value="RRM_1"/>
    <property type="match status" value="1"/>
</dbReference>
<dbReference type="EMBL" id="DQ504428">
    <property type="protein sequence ID" value="ABF47375.1"/>
    <property type="molecule type" value="Genomic_DNA"/>
</dbReference>
<dbReference type="InterPro" id="IPR012677">
    <property type="entry name" value="Nucleotide-bd_a/b_plait_sf"/>
</dbReference>
<dbReference type="GeneID" id="5141879"/>
<dbReference type="OrthoDB" id="20034at10239"/>
<dbReference type="SUPFAM" id="SSF54928">
    <property type="entry name" value="RNA-binding domain, RBD"/>
    <property type="match status" value="1"/>
</dbReference>
<protein>
    <submittedName>
        <fullName evidence="2">BJDP</fullName>
    </submittedName>
</protein>
<dbReference type="InterPro" id="IPR035979">
    <property type="entry name" value="RBD_domain_sf"/>
</dbReference>
<name>Q0N468_9ABAC</name>
<keyword evidence="3" id="KW-1185">Reference proteome</keyword>
<organism evidence="2 3">
    <name type="scientific">Clanis bilineata nucleopolyhedrovirus</name>
    <dbReference type="NCBI Taxonomy" id="1307957"/>
    <lineage>
        <taxon>Viruses</taxon>
        <taxon>Viruses incertae sedis</taxon>
        <taxon>Naldaviricetes</taxon>
        <taxon>Lefavirales</taxon>
        <taxon>Baculoviridae</taxon>
        <taxon>Alphabaculovirus</taxon>
        <taxon>Alphabaculovirus clabilineatae</taxon>
    </lineage>
</organism>
<proteinExistence type="predicted"/>